<proteinExistence type="predicted"/>
<dbReference type="ChiTaRS" id="SPTBN1">
    <property type="organism name" value="human"/>
</dbReference>
<protein>
    <submittedName>
        <fullName evidence="1">Alternative protein SPTBN1</fullName>
    </submittedName>
</protein>
<sequence>MAISSYQQSWSPIINTYMWNIVHIISTVRRSVVMKPGFGGICSLLVHLIRIH</sequence>
<name>L8ECA0_HUMAN</name>
<reference evidence="1" key="1">
    <citation type="journal article" date="2013" name="PLoS ONE">
        <title>Direct detection of alternative open reading frames translation products in human significantly expands the proteome.</title>
        <authorList>
            <person name="Vanderperre B."/>
            <person name="Lucier J.-F."/>
            <person name="Motard J."/>
            <person name="Tremblay G."/>
            <person name="Vanderperre S."/>
            <person name="Wisztorski M."/>
            <person name="Salzet M."/>
            <person name="Boisvert F.-M."/>
            <person name="Roucou X."/>
        </authorList>
    </citation>
    <scope>NUCLEOTIDE SEQUENCE</scope>
</reference>
<organism evidence="1">
    <name type="scientific">Homo sapiens</name>
    <name type="common">Human</name>
    <dbReference type="NCBI Taxonomy" id="9606"/>
    <lineage>
        <taxon>Eukaryota</taxon>
        <taxon>Metazoa</taxon>
        <taxon>Chordata</taxon>
        <taxon>Craniata</taxon>
        <taxon>Vertebrata</taxon>
        <taxon>Euteleostomi</taxon>
        <taxon>Mammalia</taxon>
        <taxon>Eutheria</taxon>
        <taxon>Euarchontoglires</taxon>
        <taxon>Primates</taxon>
        <taxon>Haplorrhini</taxon>
        <taxon>Catarrhini</taxon>
        <taxon>Hominidae</taxon>
        <taxon>Homo</taxon>
    </lineage>
</organism>
<dbReference type="EMBL" id="HF583705">
    <property type="protein sequence ID" value="CCQ43202.1"/>
    <property type="molecule type" value="Genomic_DNA"/>
</dbReference>
<dbReference type="OrthoDB" id="5865767at2759"/>
<gene>
    <name evidence="1" type="primary">SPTBN1</name>
</gene>
<dbReference type="AlphaFoldDB" id="L8ECA0"/>
<accession>L8ECA0</accession>
<evidence type="ECO:0000313" key="1">
    <source>
        <dbReference type="EMBL" id="CCQ43202.1"/>
    </source>
</evidence>